<dbReference type="SUPFAM" id="SSF50978">
    <property type="entry name" value="WD40 repeat-like"/>
    <property type="match status" value="1"/>
</dbReference>
<dbReference type="Gene3D" id="2.130.10.10">
    <property type="entry name" value="YVTN repeat-like/Quinoprotein amine dehydrogenase"/>
    <property type="match status" value="1"/>
</dbReference>
<feature type="chain" id="PRO_5032267498" evidence="1">
    <location>
        <begin position="18"/>
        <end position="228"/>
    </location>
</feature>
<evidence type="ECO:0000256" key="1">
    <source>
        <dbReference type="SAM" id="SignalP"/>
    </source>
</evidence>
<protein>
    <submittedName>
        <fullName evidence="2">Uncharacterized protein</fullName>
    </submittedName>
</protein>
<dbReference type="AlphaFoldDB" id="A0A814KQ97"/>
<name>A0A814KQ97_9BILA</name>
<sequence length="228" mass="26352">MLSVIFVFNNLILNVLSQNFAISCGHFIQIWNLTDTITYYEHSREILSLDFYENFLIAGGDRYVLYWNYLNSEYLVLDYNDKIVSILILNSTHFLAGYQQSKIILWTITLNFVDQISKAEPPLEEIIKMKSFSNLSLAVIGEKNHVRIMNTEEFKILCSSSQTGLKTLEISPQNLIFLGFNNKIDIYKYNNQKLEKVGSLNESGEIFSLKFLNAIPDILIIGKKYYIS</sequence>
<dbReference type="InterPro" id="IPR036322">
    <property type="entry name" value="WD40_repeat_dom_sf"/>
</dbReference>
<organism evidence="2 3">
    <name type="scientific">Brachionus calyciflorus</name>
    <dbReference type="NCBI Taxonomy" id="104777"/>
    <lineage>
        <taxon>Eukaryota</taxon>
        <taxon>Metazoa</taxon>
        <taxon>Spiralia</taxon>
        <taxon>Gnathifera</taxon>
        <taxon>Rotifera</taxon>
        <taxon>Eurotatoria</taxon>
        <taxon>Monogononta</taxon>
        <taxon>Pseudotrocha</taxon>
        <taxon>Ploima</taxon>
        <taxon>Brachionidae</taxon>
        <taxon>Brachionus</taxon>
    </lineage>
</organism>
<evidence type="ECO:0000313" key="2">
    <source>
        <dbReference type="EMBL" id="CAF1055529.1"/>
    </source>
</evidence>
<accession>A0A814KQ97</accession>
<reference evidence="2" key="1">
    <citation type="submission" date="2021-02" db="EMBL/GenBank/DDBJ databases">
        <authorList>
            <person name="Nowell W R."/>
        </authorList>
    </citation>
    <scope>NUCLEOTIDE SEQUENCE</scope>
    <source>
        <strain evidence="2">Ploen Becks lab</strain>
    </source>
</reference>
<feature type="signal peptide" evidence="1">
    <location>
        <begin position="1"/>
        <end position="17"/>
    </location>
</feature>
<dbReference type="Proteomes" id="UP000663879">
    <property type="component" value="Unassembled WGS sequence"/>
</dbReference>
<gene>
    <name evidence="2" type="ORF">OXX778_LOCUS19033</name>
</gene>
<dbReference type="EMBL" id="CAJNOC010005556">
    <property type="protein sequence ID" value="CAF1055529.1"/>
    <property type="molecule type" value="Genomic_DNA"/>
</dbReference>
<keyword evidence="3" id="KW-1185">Reference proteome</keyword>
<evidence type="ECO:0000313" key="3">
    <source>
        <dbReference type="Proteomes" id="UP000663879"/>
    </source>
</evidence>
<proteinExistence type="predicted"/>
<keyword evidence="1" id="KW-0732">Signal</keyword>
<comment type="caution">
    <text evidence="2">The sequence shown here is derived from an EMBL/GenBank/DDBJ whole genome shotgun (WGS) entry which is preliminary data.</text>
</comment>
<dbReference type="InterPro" id="IPR015943">
    <property type="entry name" value="WD40/YVTN_repeat-like_dom_sf"/>
</dbReference>